<dbReference type="Proteomes" id="UP001362999">
    <property type="component" value="Unassembled WGS sequence"/>
</dbReference>
<accession>A0AAW0BUJ1</accession>
<dbReference type="AlphaFoldDB" id="A0AAW0BUJ1"/>
<dbReference type="EMBL" id="JAWWNJ010000025">
    <property type="protein sequence ID" value="KAK7030541.1"/>
    <property type="molecule type" value="Genomic_DNA"/>
</dbReference>
<keyword evidence="3" id="KW-1185">Reference proteome</keyword>
<organism evidence="2 3">
    <name type="scientific">Favolaschia claudopus</name>
    <dbReference type="NCBI Taxonomy" id="2862362"/>
    <lineage>
        <taxon>Eukaryota</taxon>
        <taxon>Fungi</taxon>
        <taxon>Dikarya</taxon>
        <taxon>Basidiomycota</taxon>
        <taxon>Agaricomycotina</taxon>
        <taxon>Agaricomycetes</taxon>
        <taxon>Agaricomycetidae</taxon>
        <taxon>Agaricales</taxon>
        <taxon>Marasmiineae</taxon>
        <taxon>Mycenaceae</taxon>
        <taxon>Favolaschia</taxon>
    </lineage>
</organism>
<evidence type="ECO:0000256" key="1">
    <source>
        <dbReference type="SAM" id="MobiDB-lite"/>
    </source>
</evidence>
<feature type="region of interest" description="Disordered" evidence="1">
    <location>
        <begin position="98"/>
        <end position="117"/>
    </location>
</feature>
<comment type="caution">
    <text evidence="2">The sequence shown here is derived from an EMBL/GenBank/DDBJ whole genome shotgun (WGS) entry which is preliminary data.</text>
</comment>
<sequence length="117" mass="12242">MTTGGQKARLSGRGSYTTGAALARSGALMSMARTLTVTRAVTPLRGGRARTGVLVIPRNGWHTGRRRRGIKLERGLGYTAEQQETGLRISGGLGLKGWRGSQSSGGSSPLQTALVYG</sequence>
<reference evidence="2 3" key="1">
    <citation type="journal article" date="2024" name="J Genomics">
        <title>Draft genome sequencing and assembly of Favolaschia claudopus CIRM-BRFM 2984 isolated from oak limbs.</title>
        <authorList>
            <person name="Navarro D."/>
            <person name="Drula E."/>
            <person name="Chaduli D."/>
            <person name="Cazenave R."/>
            <person name="Ahrendt S."/>
            <person name="Wang J."/>
            <person name="Lipzen A."/>
            <person name="Daum C."/>
            <person name="Barry K."/>
            <person name="Grigoriev I.V."/>
            <person name="Favel A."/>
            <person name="Rosso M.N."/>
            <person name="Martin F."/>
        </authorList>
    </citation>
    <scope>NUCLEOTIDE SEQUENCE [LARGE SCALE GENOMIC DNA]</scope>
    <source>
        <strain evidence="2 3">CIRM-BRFM 2984</strain>
    </source>
</reference>
<proteinExistence type="predicted"/>
<evidence type="ECO:0008006" key="4">
    <source>
        <dbReference type="Google" id="ProtNLM"/>
    </source>
</evidence>
<name>A0AAW0BUJ1_9AGAR</name>
<evidence type="ECO:0000313" key="3">
    <source>
        <dbReference type="Proteomes" id="UP001362999"/>
    </source>
</evidence>
<protein>
    <recommendedName>
        <fullName evidence="4">Ribosomal protein L2</fullName>
    </recommendedName>
</protein>
<evidence type="ECO:0000313" key="2">
    <source>
        <dbReference type="EMBL" id="KAK7030541.1"/>
    </source>
</evidence>
<gene>
    <name evidence="2" type="ORF">R3P38DRAFT_2774546</name>
</gene>